<dbReference type="Proteomes" id="UP001519289">
    <property type="component" value="Unassembled WGS sequence"/>
</dbReference>
<dbReference type="EMBL" id="JAGGLG010000017">
    <property type="protein sequence ID" value="MBP2018805.1"/>
    <property type="molecule type" value="Genomic_DNA"/>
</dbReference>
<organism evidence="1 2">
    <name type="scientific">Symbiobacterium terraclitae</name>
    <dbReference type="NCBI Taxonomy" id="557451"/>
    <lineage>
        <taxon>Bacteria</taxon>
        <taxon>Bacillati</taxon>
        <taxon>Bacillota</taxon>
        <taxon>Clostridia</taxon>
        <taxon>Eubacteriales</taxon>
        <taxon>Symbiobacteriaceae</taxon>
        <taxon>Symbiobacterium</taxon>
    </lineage>
</organism>
<reference evidence="1 2" key="1">
    <citation type="submission" date="2021-03" db="EMBL/GenBank/DDBJ databases">
        <title>Genomic Encyclopedia of Type Strains, Phase IV (KMG-IV): sequencing the most valuable type-strain genomes for metagenomic binning, comparative biology and taxonomic classification.</title>
        <authorList>
            <person name="Goeker M."/>
        </authorList>
    </citation>
    <scope>NUCLEOTIDE SEQUENCE [LARGE SCALE GENOMIC DNA]</scope>
    <source>
        <strain evidence="1 2">DSM 27138</strain>
    </source>
</reference>
<accession>A0ABS4JTE1</accession>
<comment type="caution">
    <text evidence="1">The sequence shown here is derived from an EMBL/GenBank/DDBJ whole genome shotgun (WGS) entry which is preliminary data.</text>
</comment>
<sequence length="36" mass="4186">MLYGSKFPSTKVSGFSKFVPSYYFKMLPWGWGKYGI</sequence>
<evidence type="ECO:0000313" key="2">
    <source>
        <dbReference type="Proteomes" id="UP001519289"/>
    </source>
</evidence>
<name>A0ABS4JTE1_9FIRM</name>
<evidence type="ECO:0000313" key="1">
    <source>
        <dbReference type="EMBL" id="MBP2018805.1"/>
    </source>
</evidence>
<keyword evidence="2" id="KW-1185">Reference proteome</keyword>
<protein>
    <submittedName>
        <fullName evidence="1">Uncharacterized protein</fullName>
    </submittedName>
</protein>
<gene>
    <name evidence="1" type="ORF">J2Z79_002220</name>
</gene>
<proteinExistence type="predicted"/>